<keyword evidence="1" id="KW-0812">Transmembrane</keyword>
<proteinExistence type="predicted"/>
<keyword evidence="3" id="KW-1185">Reference proteome</keyword>
<name>A0A8J8TAX4_HALGN</name>
<feature type="transmembrane region" description="Helical" evidence="1">
    <location>
        <begin position="941"/>
        <end position="962"/>
    </location>
</feature>
<dbReference type="InterPro" id="IPR011050">
    <property type="entry name" value="Pectin_lyase_fold/virulence"/>
</dbReference>
<keyword evidence="1" id="KW-1133">Transmembrane helix</keyword>
<feature type="transmembrane region" description="Helical" evidence="1">
    <location>
        <begin position="840"/>
        <end position="860"/>
    </location>
</feature>
<gene>
    <name evidence="2" type="ORF">FGO68_gene10378</name>
</gene>
<comment type="caution">
    <text evidence="2">The sequence shown here is derived from an EMBL/GenBank/DDBJ whole genome shotgun (WGS) entry which is preliminary data.</text>
</comment>
<dbReference type="PANTHER" id="PTHR11319">
    <property type="entry name" value="G PROTEIN-COUPLED RECEPTOR-RELATED"/>
    <property type="match status" value="1"/>
</dbReference>
<feature type="transmembrane region" description="Helical" evidence="1">
    <location>
        <begin position="872"/>
        <end position="892"/>
    </location>
</feature>
<dbReference type="PANTHER" id="PTHR11319:SF35">
    <property type="entry name" value="OUTER MEMBRANE PROTEIN PMPC-RELATED"/>
    <property type="match status" value="1"/>
</dbReference>
<dbReference type="AlphaFoldDB" id="A0A8J8TAX4"/>
<evidence type="ECO:0000256" key="1">
    <source>
        <dbReference type="SAM" id="Phobius"/>
    </source>
</evidence>
<keyword evidence="1" id="KW-0472">Membrane</keyword>
<evidence type="ECO:0000313" key="3">
    <source>
        <dbReference type="Proteomes" id="UP000785679"/>
    </source>
</evidence>
<reference evidence="2" key="1">
    <citation type="submission" date="2019-06" db="EMBL/GenBank/DDBJ databases">
        <authorList>
            <person name="Zheng W."/>
        </authorList>
    </citation>
    <scope>NUCLEOTIDE SEQUENCE</scope>
    <source>
        <strain evidence="2">QDHG01</strain>
    </source>
</reference>
<dbReference type="EMBL" id="RRYP01000077">
    <property type="protein sequence ID" value="TNV88085.1"/>
    <property type="molecule type" value="Genomic_DNA"/>
</dbReference>
<organism evidence="2 3">
    <name type="scientific">Halteria grandinella</name>
    <dbReference type="NCBI Taxonomy" id="5974"/>
    <lineage>
        <taxon>Eukaryota</taxon>
        <taxon>Sar</taxon>
        <taxon>Alveolata</taxon>
        <taxon>Ciliophora</taxon>
        <taxon>Intramacronucleata</taxon>
        <taxon>Spirotrichea</taxon>
        <taxon>Stichotrichia</taxon>
        <taxon>Sporadotrichida</taxon>
        <taxon>Halteriidae</taxon>
        <taxon>Halteria</taxon>
    </lineage>
</organism>
<dbReference type="SUPFAM" id="SSF51126">
    <property type="entry name" value="Pectin lyase-like"/>
    <property type="match status" value="3"/>
</dbReference>
<accession>A0A8J8TAX4</accession>
<sequence length="1095" mass="122765">MLPIIDNDILLVTEDNNGIDNFDQLSLFSFERVTNITFFDCFASDNNFARNGSFLQITMYSQVKLIRTQISRMNSLKGGALFVFYVSEIIMVDSTFTQMLAKDAGVMIVSEYSSVQMISSRFENNKAIYNAVFKITEDSSVLIDSSIFENNKAWLVNSIGQLSQISNRGVINHSIFANNLVLAIEDFDNQQGGGLEINRCHTVIKIYNSKFNENFSTRGPGCVCIVASTGVKIDNSTFFSSFNVTKFISTSTEMLGGFINIQPSSIVNITNCTFRGGIADFGGAIYSIGTNSLFIDSSYFYNNTARFDGGGIYALNYRLIVLRMGCKFERNFALLPNKGDALSLKGRQREFTLLQDIEFSSNFTSCYIFADSISVLIIANSKFVSTNTTRNSSLFTNGGVFIRNTLSIAIQDSSFENLFGQYDSGGSALIVEQTTKKGQLLQQPTLEVFRNNFTNCFSQTNGGAITLINYEYAWLRYNTFTSNTALKAGGAIFYSCTTNYLCVMEITNCTFKHNYANIEGGAIKWTKSEPQFSDDVIFINNTAGIYGDDLASVARVLVRITDQELGKKFYNESGTIIVSQDQFIPEFQSGQSINLYFGVIDKYGTYVSTDNGSKLNIMQYYLQQLFSVVNQAKNPQFASVIESHTEISSSHGFYRISPLSLVCEPNSSQVLTFSSFAIDHTIDDNAVIANRKSPLKSQYIQQTVIAQTSSSFQIALKVQSCQLGHKLLSNGKCQLCSKSTYLFDTQTEPTSCKECQSQFSECPGGNLVYPLPGYWRSSNISELFYACLYPEACLGRNNQTETFIGQCAEGYQGILCADCAQKYSKNPSLSRCSKCPEQDLNILILACMLAAFVVLITVLVNSNRVNSKNEKNYLPVFFRILVNHLQILYLTASFELDWPEEILNFYKSVQPISDAQSQLFSIDCFLTQSTLSQYFNDVRPVVIKSVLIMIFPIALIILSLASQSFWKRYADRIVTTRTIQIIGDEEETKTEQQAVLDEQITSKNQNCDVLIQSTTDSSKIQGKGSNFISTLIVILFLIHPTITREMFALFKQEFQFQFYLVVRKLMECQDCILILRLFATRVIICSYQSGQHHLH</sequence>
<protein>
    <recommendedName>
        <fullName evidence="4">Transmembrane protein</fullName>
    </recommendedName>
</protein>
<evidence type="ECO:0000313" key="2">
    <source>
        <dbReference type="EMBL" id="TNV88085.1"/>
    </source>
</evidence>
<evidence type="ECO:0008006" key="4">
    <source>
        <dbReference type="Google" id="ProtNLM"/>
    </source>
</evidence>
<dbReference type="OrthoDB" id="313173at2759"/>
<dbReference type="Proteomes" id="UP000785679">
    <property type="component" value="Unassembled WGS sequence"/>
</dbReference>